<dbReference type="CDD" id="cd01668">
    <property type="entry name" value="TGS_RSH"/>
    <property type="match status" value="1"/>
</dbReference>
<dbReference type="InterPro" id="IPR007685">
    <property type="entry name" value="RelA_SpoT"/>
</dbReference>
<dbReference type="Gene3D" id="3.30.70.260">
    <property type="match status" value="1"/>
</dbReference>
<dbReference type="InterPro" id="IPR033655">
    <property type="entry name" value="TGS_RelA/SpoT"/>
</dbReference>
<dbReference type="AlphaFoldDB" id="A0A497JJA5"/>
<dbReference type="SUPFAM" id="SSF81301">
    <property type="entry name" value="Nucleotidyltransferase"/>
    <property type="match status" value="1"/>
</dbReference>
<dbReference type="Pfam" id="PF02824">
    <property type="entry name" value="TGS"/>
    <property type="match status" value="1"/>
</dbReference>
<sequence>MAENFKQILKQLIINNPDVDKELIEKAYKFARKKLKNRKHFLTKKTFVSQALSIIKILLPLGIDNATAAAVLLYYTVIYTKTSLEEIRNNFGNEVAKLLAKLKQFKAYEANVASPSAEEKLILADCKDVRLLLIKLAKGLSYLKCMKGPKERRVLFAKRALEIRVPIIYKLGLHFMKAEYEDCIFKELDPKTYKSIKSSVAKLPIVKKLPVLKKMLEKRLKEVGISAKVYSRKKHIYSIFKKMQRKNIGINEVNDIAGLRVVTDTVEHCYEILGIVHSMWKPVLSEFEDYIASPKANSYQSIHTTLMTEEGMFEVQIRTKDMHLVAEYGVAAHWRYKGIKEHKDYEEILQRLNRTITWNGLLQPKHIAESIKDVDEPIFVFTPKRDVVVLPNGATVLDFAYAIHTDLGNKCKGAYVNSKMVGIDYKLKNAETVEIITDKHQKPRRSWLDIVVTPKAKQKIRSMLAIKKRKITSKKKQIIEIKDQKNIKIAKCCMPLPGDEVIAYKSKKRKLIIHKRNCTNLQKLPKENLVEIDWKGGRGKTFLTEIKIEGDITVLPEVLKIITVNGNKLKATHTRNFEDRYVSIFTVAAKDKNVIENTIAEIRKVPGVVSVERA</sequence>
<evidence type="ECO:0000259" key="2">
    <source>
        <dbReference type="PROSITE" id="PS51880"/>
    </source>
</evidence>
<dbReference type="GO" id="GO:0005886">
    <property type="term" value="C:plasma membrane"/>
    <property type="evidence" value="ECO:0007669"/>
    <property type="project" value="TreeGrafter"/>
</dbReference>
<feature type="domain" description="TGS" evidence="2">
    <location>
        <begin position="376"/>
        <end position="437"/>
    </location>
</feature>
<dbReference type="Gene3D" id="3.30.460.10">
    <property type="entry name" value="Beta Polymerase, domain 2"/>
    <property type="match status" value="1"/>
</dbReference>
<organism evidence="3 4">
    <name type="scientific">Candidatus Iainarchaeum sp</name>
    <dbReference type="NCBI Taxonomy" id="3101447"/>
    <lineage>
        <taxon>Archaea</taxon>
        <taxon>Candidatus Iainarchaeota</taxon>
        <taxon>Candidatus Iainarchaeia</taxon>
        <taxon>Candidatus Iainarchaeales</taxon>
        <taxon>Candidatus Iainarchaeaceae</taxon>
        <taxon>Candidatus Iainarchaeum</taxon>
    </lineage>
</organism>
<comment type="similarity">
    <text evidence="1">Belongs to the RelA/SpoT family.</text>
</comment>
<dbReference type="EMBL" id="QMWP01000019">
    <property type="protein sequence ID" value="RLG70966.1"/>
    <property type="molecule type" value="Genomic_DNA"/>
</dbReference>
<dbReference type="Pfam" id="PF13328">
    <property type="entry name" value="HD_4"/>
    <property type="match status" value="1"/>
</dbReference>
<reference evidence="3 4" key="1">
    <citation type="submission" date="2018-06" db="EMBL/GenBank/DDBJ databases">
        <title>Extensive metabolic versatility and redundancy in microbially diverse, dynamic hydrothermal sediments.</title>
        <authorList>
            <person name="Dombrowski N."/>
            <person name="Teske A."/>
            <person name="Baker B.J."/>
        </authorList>
    </citation>
    <scope>NUCLEOTIDE SEQUENCE [LARGE SCALE GENOMIC DNA]</scope>
    <source>
        <strain evidence="3">B51_G17</strain>
    </source>
</reference>
<accession>A0A497JJA5</accession>
<dbReference type="GO" id="GO:0015969">
    <property type="term" value="P:guanosine tetraphosphate metabolic process"/>
    <property type="evidence" value="ECO:0007669"/>
    <property type="project" value="InterPro"/>
</dbReference>
<name>A0A497JJA5_9ARCH</name>
<dbReference type="CDD" id="cd05399">
    <property type="entry name" value="NT_Rel-Spo_like"/>
    <property type="match status" value="1"/>
</dbReference>
<evidence type="ECO:0000256" key="1">
    <source>
        <dbReference type="ARBA" id="ARBA00007476"/>
    </source>
</evidence>
<proteinExistence type="inferred from homology"/>
<dbReference type="FunFam" id="3.10.20.30:FF:000002">
    <property type="entry name" value="GTP pyrophosphokinase (RelA/SpoT)"/>
    <property type="match status" value="1"/>
</dbReference>
<dbReference type="InterPro" id="IPR012676">
    <property type="entry name" value="TGS-like"/>
</dbReference>
<dbReference type="PANTHER" id="PTHR21262">
    <property type="entry name" value="GUANOSINE-3',5'-BIS DIPHOSPHATE 3'-PYROPHOSPHOHYDROLASE"/>
    <property type="match status" value="1"/>
</dbReference>
<dbReference type="Gene3D" id="3.10.20.30">
    <property type="match status" value="1"/>
</dbReference>
<dbReference type="Proteomes" id="UP000278031">
    <property type="component" value="Unassembled WGS sequence"/>
</dbReference>
<dbReference type="SMART" id="SM00954">
    <property type="entry name" value="RelA_SpoT"/>
    <property type="match status" value="1"/>
</dbReference>
<evidence type="ECO:0000313" key="4">
    <source>
        <dbReference type="Proteomes" id="UP000278031"/>
    </source>
</evidence>
<gene>
    <name evidence="3" type="ORF">DRO04_00820</name>
</gene>
<dbReference type="Gene3D" id="1.10.3210.10">
    <property type="entry name" value="Hypothetical protein af1432"/>
    <property type="match status" value="1"/>
</dbReference>
<dbReference type="InterPro" id="IPR004095">
    <property type="entry name" value="TGS"/>
</dbReference>
<dbReference type="InterPro" id="IPR043519">
    <property type="entry name" value="NT_sf"/>
</dbReference>
<dbReference type="PANTHER" id="PTHR21262:SF31">
    <property type="entry name" value="GTP PYROPHOSPHOKINASE"/>
    <property type="match status" value="1"/>
</dbReference>
<protein>
    <recommendedName>
        <fullName evidence="2">TGS domain-containing protein</fullName>
    </recommendedName>
</protein>
<evidence type="ECO:0000313" key="3">
    <source>
        <dbReference type="EMBL" id="RLG70966.1"/>
    </source>
</evidence>
<dbReference type="InterPro" id="IPR012675">
    <property type="entry name" value="Beta-grasp_dom_sf"/>
</dbReference>
<dbReference type="SUPFAM" id="SSF109604">
    <property type="entry name" value="HD-domain/PDEase-like"/>
    <property type="match status" value="1"/>
</dbReference>
<dbReference type="PROSITE" id="PS51880">
    <property type="entry name" value="TGS"/>
    <property type="match status" value="1"/>
</dbReference>
<dbReference type="Pfam" id="PF04607">
    <property type="entry name" value="RelA_SpoT"/>
    <property type="match status" value="1"/>
</dbReference>
<comment type="caution">
    <text evidence="3">The sequence shown here is derived from an EMBL/GenBank/DDBJ whole genome shotgun (WGS) entry which is preliminary data.</text>
</comment>
<dbReference type="SUPFAM" id="SSF81271">
    <property type="entry name" value="TGS-like"/>
    <property type="match status" value="1"/>
</dbReference>